<reference evidence="13 14" key="1">
    <citation type="submission" date="2021-01" db="EMBL/GenBank/DDBJ databases">
        <title>Genomic Encyclopedia of Type Strains, Phase IV (KMG-IV): sequencing the most valuable type-strain genomes for metagenomic binning, comparative biology and taxonomic classification.</title>
        <authorList>
            <person name="Goeker M."/>
        </authorList>
    </citation>
    <scope>NUCLEOTIDE SEQUENCE [LARGE SCALE GENOMIC DNA]</scope>
    <source>
        <strain evidence="13 14">DSM 24436</strain>
    </source>
</reference>
<proteinExistence type="inferred from homology"/>
<protein>
    <recommendedName>
        <fullName evidence="10">Tyrosine recombinase XerC</fullName>
    </recommendedName>
</protein>
<keyword evidence="8 10" id="KW-0233">DNA recombination</keyword>
<dbReference type="InterPro" id="IPR044068">
    <property type="entry name" value="CB"/>
</dbReference>
<feature type="active site" evidence="10">
    <location>
        <position position="265"/>
    </location>
</feature>
<evidence type="ECO:0000256" key="10">
    <source>
        <dbReference type="HAMAP-Rule" id="MF_01808"/>
    </source>
</evidence>
<sequence>MEKSVQDFEVFLRDHRNLSDNTVQSYKRDLRYFGYYLDEEKITELTHIKSVDLLKYVLKLKKSGKANATLSRNVASLRTFFGFLHNKGYIETNPSLELEAPKAEKKMPAVLTLSEVEKLISSPDIRTPIGKRDKAMIELLYATGIRVSELIDLNLSDVNTAMGYIRCTHHSKSRVVPLGSMASKAVESYLNLARTQLINEDNEALFVNYYGKRMTRQGFWKVVKRYSEDAGIGKKITPHTLRHSFAFHLVQNGADLRAVQEMMGHSDVASTQIYLEMSNSKIKDVYEKAHPRA</sequence>
<evidence type="ECO:0000256" key="5">
    <source>
        <dbReference type="ARBA" id="ARBA00022829"/>
    </source>
</evidence>
<dbReference type="InterPro" id="IPR010998">
    <property type="entry name" value="Integrase_recombinase_N"/>
</dbReference>
<evidence type="ECO:0000256" key="4">
    <source>
        <dbReference type="ARBA" id="ARBA00022618"/>
    </source>
</evidence>
<name>A0ABS2MQ83_9FIRM</name>
<feature type="active site" evidence="10">
    <location>
        <position position="239"/>
    </location>
</feature>
<evidence type="ECO:0000256" key="3">
    <source>
        <dbReference type="ARBA" id="ARBA00022490"/>
    </source>
</evidence>
<dbReference type="InterPro" id="IPR002104">
    <property type="entry name" value="Integrase_catalytic"/>
</dbReference>
<keyword evidence="6 10" id="KW-0229">DNA integration</keyword>
<organism evidence="13 14">
    <name type="scientific">Fusibacter tunisiensis</name>
    <dbReference type="NCBI Taxonomy" id="1008308"/>
    <lineage>
        <taxon>Bacteria</taxon>
        <taxon>Bacillati</taxon>
        <taxon>Bacillota</taxon>
        <taxon>Clostridia</taxon>
        <taxon>Eubacteriales</taxon>
        <taxon>Eubacteriales Family XII. Incertae Sedis</taxon>
        <taxon>Fusibacter</taxon>
    </lineage>
</organism>
<dbReference type="Proteomes" id="UP000767854">
    <property type="component" value="Unassembled WGS sequence"/>
</dbReference>
<dbReference type="RefSeq" id="WP_204663173.1">
    <property type="nucleotide sequence ID" value="NZ_JAFBDT010000006.1"/>
</dbReference>
<dbReference type="InterPro" id="IPR013762">
    <property type="entry name" value="Integrase-like_cat_sf"/>
</dbReference>
<evidence type="ECO:0000313" key="14">
    <source>
        <dbReference type="Proteomes" id="UP000767854"/>
    </source>
</evidence>
<evidence type="ECO:0000313" key="13">
    <source>
        <dbReference type="EMBL" id="MBM7561554.1"/>
    </source>
</evidence>
<dbReference type="Pfam" id="PF02899">
    <property type="entry name" value="Phage_int_SAM_1"/>
    <property type="match status" value="1"/>
</dbReference>
<dbReference type="NCBIfam" id="TIGR02225">
    <property type="entry name" value="recomb_XerD"/>
    <property type="match status" value="1"/>
</dbReference>
<dbReference type="CDD" id="cd00798">
    <property type="entry name" value="INT_XerDC_C"/>
    <property type="match status" value="1"/>
</dbReference>
<dbReference type="Gene3D" id="1.10.443.10">
    <property type="entry name" value="Intergrase catalytic core"/>
    <property type="match status" value="1"/>
</dbReference>
<dbReference type="Pfam" id="PF00589">
    <property type="entry name" value="Phage_integrase"/>
    <property type="match status" value="1"/>
</dbReference>
<dbReference type="NCBIfam" id="NF001399">
    <property type="entry name" value="PRK00283.1"/>
    <property type="match status" value="1"/>
</dbReference>
<evidence type="ECO:0000259" key="12">
    <source>
        <dbReference type="PROSITE" id="PS51900"/>
    </source>
</evidence>
<dbReference type="SUPFAM" id="SSF56349">
    <property type="entry name" value="DNA breaking-rejoining enzymes"/>
    <property type="match status" value="1"/>
</dbReference>
<dbReference type="Gene3D" id="1.10.150.130">
    <property type="match status" value="1"/>
</dbReference>
<dbReference type="PROSITE" id="PS51898">
    <property type="entry name" value="TYR_RECOMBINASE"/>
    <property type="match status" value="1"/>
</dbReference>
<comment type="similarity">
    <text evidence="2">Belongs to the 'phage' integrase family. XerD subfamily.</text>
</comment>
<feature type="active site" evidence="10">
    <location>
        <position position="146"/>
    </location>
</feature>
<comment type="similarity">
    <text evidence="10">Belongs to the 'phage' integrase family. XerC subfamily.</text>
</comment>
<keyword evidence="7 10" id="KW-0238">DNA-binding</keyword>
<keyword evidence="3 10" id="KW-0963">Cytoplasm</keyword>
<keyword evidence="14" id="KW-1185">Reference proteome</keyword>
<comment type="caution">
    <text evidence="13">The sequence shown here is derived from an EMBL/GenBank/DDBJ whole genome shotgun (WGS) entry which is preliminary data.</text>
</comment>
<evidence type="ECO:0000259" key="11">
    <source>
        <dbReference type="PROSITE" id="PS51898"/>
    </source>
</evidence>
<evidence type="ECO:0000256" key="1">
    <source>
        <dbReference type="ARBA" id="ARBA00004496"/>
    </source>
</evidence>
<comment type="function">
    <text evidence="10">Site-specific tyrosine recombinase, which acts by catalyzing the cutting and rejoining of the recombining DNA molecules. The XerC-XerD complex is essential to convert dimers of the bacterial chromosome into monomers to permit their segregation at cell division. It also contributes to the segregational stability of plasmids.</text>
</comment>
<comment type="caution">
    <text evidence="10">Lacks conserved residue(s) required for the propagation of feature annotation.</text>
</comment>
<dbReference type="NCBIfam" id="NF040815">
    <property type="entry name" value="recomb_XerA_Arch"/>
    <property type="match status" value="1"/>
</dbReference>
<evidence type="ECO:0000256" key="6">
    <source>
        <dbReference type="ARBA" id="ARBA00022908"/>
    </source>
</evidence>
<keyword evidence="9 10" id="KW-0131">Cell cycle</keyword>
<dbReference type="InterPro" id="IPR004107">
    <property type="entry name" value="Integrase_SAM-like_N"/>
</dbReference>
<dbReference type="InterPro" id="IPR011932">
    <property type="entry name" value="Recomb_XerD"/>
</dbReference>
<feature type="active site" description="O-(3'-phospho-DNA)-tyrosine intermediate" evidence="10">
    <location>
        <position position="274"/>
    </location>
</feature>
<feature type="active site" evidence="10">
    <location>
        <position position="242"/>
    </location>
</feature>
<evidence type="ECO:0000256" key="9">
    <source>
        <dbReference type="ARBA" id="ARBA00023306"/>
    </source>
</evidence>
<feature type="domain" description="Core-binding (CB)" evidence="12">
    <location>
        <begin position="1"/>
        <end position="85"/>
    </location>
</feature>
<dbReference type="PROSITE" id="PS51900">
    <property type="entry name" value="CB"/>
    <property type="match status" value="1"/>
</dbReference>
<evidence type="ECO:0000256" key="8">
    <source>
        <dbReference type="ARBA" id="ARBA00023172"/>
    </source>
</evidence>
<keyword evidence="4 10" id="KW-0132">Cell division</keyword>
<dbReference type="PANTHER" id="PTHR30349:SF81">
    <property type="entry name" value="TYROSINE RECOMBINASE XERC"/>
    <property type="match status" value="1"/>
</dbReference>
<evidence type="ECO:0000256" key="7">
    <source>
        <dbReference type="ARBA" id="ARBA00023125"/>
    </source>
</evidence>
<accession>A0ABS2MQ83</accession>
<feature type="domain" description="Tyr recombinase" evidence="11">
    <location>
        <begin position="106"/>
        <end position="287"/>
    </location>
</feature>
<dbReference type="PANTHER" id="PTHR30349">
    <property type="entry name" value="PHAGE INTEGRASE-RELATED"/>
    <property type="match status" value="1"/>
</dbReference>
<dbReference type="InterPro" id="IPR050090">
    <property type="entry name" value="Tyrosine_recombinase_XerCD"/>
</dbReference>
<dbReference type="InterPro" id="IPR023009">
    <property type="entry name" value="Tyrosine_recombinase_XerC/XerD"/>
</dbReference>
<dbReference type="InterPro" id="IPR011010">
    <property type="entry name" value="DNA_brk_join_enz"/>
</dbReference>
<comment type="subcellular location">
    <subcellularLocation>
        <location evidence="1 10">Cytoplasm</location>
    </subcellularLocation>
</comment>
<keyword evidence="5 10" id="KW-0159">Chromosome partition</keyword>
<gene>
    <name evidence="10" type="primary">xerC</name>
    <name evidence="13" type="ORF">JOC49_001074</name>
</gene>
<evidence type="ECO:0000256" key="2">
    <source>
        <dbReference type="ARBA" id="ARBA00010450"/>
    </source>
</evidence>
<dbReference type="HAMAP" id="MF_01808">
    <property type="entry name" value="Recomb_XerC_XerD"/>
    <property type="match status" value="1"/>
</dbReference>
<dbReference type="EMBL" id="JAFBDT010000006">
    <property type="protein sequence ID" value="MBM7561554.1"/>
    <property type="molecule type" value="Genomic_DNA"/>
</dbReference>
<comment type="subunit">
    <text evidence="10">Forms a cyclic heterotetrameric complex composed of two molecules of XerC and two molecules of XerD.</text>
</comment>